<gene>
    <name evidence="2" type="ORF">SNE40_001006</name>
</gene>
<sequence length="213" mass="23520">MKVAVLGATGPSGQAVVGEALSRGHDVLALVRNPDGMTVTHDKLQVHKIDLADEETVIPHMKGCDAVVSCIGSRPSFFSGITLYSDTIKVIASSMKKANVNRLVCMTSWGTKYTENEAWFMTYLLRPLLLRTVLADMSRMEDYIQAECQDINYTVVRPPGLTLNESTGKEIKTSDGQFVPNTRGSIPRKDVAKFILQCLETHDWDKKMVAITV</sequence>
<evidence type="ECO:0000313" key="2">
    <source>
        <dbReference type="EMBL" id="KAK6195616.1"/>
    </source>
</evidence>
<dbReference type="EMBL" id="JAZGQO010000001">
    <property type="protein sequence ID" value="KAK6195616.1"/>
    <property type="molecule type" value="Genomic_DNA"/>
</dbReference>
<dbReference type="PANTHER" id="PTHR15020">
    <property type="entry name" value="FLAVIN REDUCTASE-RELATED"/>
    <property type="match status" value="1"/>
</dbReference>
<dbReference type="Pfam" id="PF13460">
    <property type="entry name" value="NAD_binding_10"/>
    <property type="match status" value="1"/>
</dbReference>
<dbReference type="CDD" id="cd05244">
    <property type="entry name" value="BVR-B_like_SDR_a"/>
    <property type="match status" value="1"/>
</dbReference>
<dbReference type="SUPFAM" id="SSF51735">
    <property type="entry name" value="NAD(P)-binding Rossmann-fold domains"/>
    <property type="match status" value="1"/>
</dbReference>
<dbReference type="Proteomes" id="UP001347796">
    <property type="component" value="Unassembled WGS sequence"/>
</dbReference>
<reference evidence="2 3" key="1">
    <citation type="submission" date="2024-01" db="EMBL/GenBank/DDBJ databases">
        <title>The genome of the rayed Mediterranean limpet Patella caerulea (Linnaeus, 1758).</title>
        <authorList>
            <person name="Anh-Thu Weber A."/>
            <person name="Halstead-Nussloch G."/>
        </authorList>
    </citation>
    <scope>NUCLEOTIDE SEQUENCE [LARGE SCALE GENOMIC DNA]</scope>
    <source>
        <strain evidence="2">AATW-2023a</strain>
        <tissue evidence="2">Whole specimen</tissue>
    </source>
</reference>
<evidence type="ECO:0000259" key="1">
    <source>
        <dbReference type="Pfam" id="PF13460"/>
    </source>
</evidence>
<dbReference type="InterPro" id="IPR036291">
    <property type="entry name" value="NAD(P)-bd_dom_sf"/>
</dbReference>
<keyword evidence="3" id="KW-1185">Reference proteome</keyword>
<organism evidence="2 3">
    <name type="scientific">Patella caerulea</name>
    <name type="common">Rayed Mediterranean limpet</name>
    <dbReference type="NCBI Taxonomy" id="87958"/>
    <lineage>
        <taxon>Eukaryota</taxon>
        <taxon>Metazoa</taxon>
        <taxon>Spiralia</taxon>
        <taxon>Lophotrochozoa</taxon>
        <taxon>Mollusca</taxon>
        <taxon>Gastropoda</taxon>
        <taxon>Patellogastropoda</taxon>
        <taxon>Patelloidea</taxon>
        <taxon>Patellidae</taxon>
        <taxon>Patella</taxon>
    </lineage>
</organism>
<dbReference type="GO" id="GO:0003824">
    <property type="term" value="F:catalytic activity"/>
    <property type="evidence" value="ECO:0007669"/>
    <property type="project" value="UniProtKB-ARBA"/>
</dbReference>
<feature type="domain" description="NAD(P)-binding" evidence="1">
    <location>
        <begin position="7"/>
        <end position="201"/>
    </location>
</feature>
<name>A0AAN8K6A6_PATCE</name>
<accession>A0AAN8K6A6</accession>
<dbReference type="Gene3D" id="3.40.50.720">
    <property type="entry name" value="NAD(P)-binding Rossmann-like Domain"/>
    <property type="match status" value="1"/>
</dbReference>
<evidence type="ECO:0000313" key="3">
    <source>
        <dbReference type="Proteomes" id="UP001347796"/>
    </source>
</evidence>
<protein>
    <recommendedName>
        <fullName evidence="1">NAD(P)-binding domain-containing protein</fullName>
    </recommendedName>
</protein>
<dbReference type="InterPro" id="IPR016040">
    <property type="entry name" value="NAD(P)-bd_dom"/>
</dbReference>
<proteinExistence type="predicted"/>
<comment type="caution">
    <text evidence="2">The sequence shown here is derived from an EMBL/GenBank/DDBJ whole genome shotgun (WGS) entry which is preliminary data.</text>
</comment>
<dbReference type="AlphaFoldDB" id="A0AAN8K6A6"/>
<dbReference type="PANTHER" id="PTHR15020:SF50">
    <property type="entry name" value="UPF0659 PROTEIN YMR090W"/>
    <property type="match status" value="1"/>
</dbReference>